<keyword evidence="1" id="KW-0175">Coiled coil</keyword>
<name>A0ABT9NM04_9ACTN</name>
<sequence>MTMTEPEAAAAPEDDRTTVLQPAHKLFQREDGFGPYLSVKDHGVFAPKLNDMPKDYPDQVRQAMLKAALENAPEPEKPETWSDALVDQALAFYASSEMRAKEAPEARKAAARWLLDQDPKEPTAEEVQRFKTNDLFLAHAHRVKERVGVVSLSILAGWAYEEDKNGDLKKSYVRKEVVKAIRNYEDARKAAKAAKDAADAAAETTE</sequence>
<organism evidence="2 3">
    <name type="scientific">Nocardioides massiliensis</name>
    <dbReference type="NCBI Taxonomy" id="1325935"/>
    <lineage>
        <taxon>Bacteria</taxon>
        <taxon>Bacillati</taxon>
        <taxon>Actinomycetota</taxon>
        <taxon>Actinomycetes</taxon>
        <taxon>Propionibacteriales</taxon>
        <taxon>Nocardioidaceae</taxon>
        <taxon>Nocardioides</taxon>
    </lineage>
</organism>
<feature type="coiled-coil region" evidence="1">
    <location>
        <begin position="177"/>
        <end position="204"/>
    </location>
</feature>
<keyword evidence="3" id="KW-1185">Reference proteome</keyword>
<proteinExistence type="predicted"/>
<evidence type="ECO:0000313" key="3">
    <source>
        <dbReference type="Proteomes" id="UP001240447"/>
    </source>
</evidence>
<keyword evidence="2" id="KW-0255">Endonuclease</keyword>
<dbReference type="EMBL" id="JAUSQM010000001">
    <property type="protein sequence ID" value="MDP9821070.1"/>
    <property type="molecule type" value="Genomic_DNA"/>
</dbReference>
<dbReference type="Proteomes" id="UP001240447">
    <property type="component" value="Unassembled WGS sequence"/>
</dbReference>
<evidence type="ECO:0000313" key="2">
    <source>
        <dbReference type="EMBL" id="MDP9821070.1"/>
    </source>
</evidence>
<keyword evidence="2" id="KW-0540">Nuclease</keyword>
<keyword evidence="2" id="KW-0378">Hydrolase</keyword>
<accession>A0ABT9NM04</accession>
<gene>
    <name evidence="2" type="ORF">J2S59_000879</name>
</gene>
<protein>
    <submittedName>
        <fullName evidence="2">CRISPR/Cas system-associated endonuclease/helicase Cas3</fullName>
    </submittedName>
</protein>
<dbReference type="RefSeq" id="WP_068122064.1">
    <property type="nucleotide sequence ID" value="NZ_CCXJ01000472.1"/>
</dbReference>
<reference evidence="2 3" key="1">
    <citation type="submission" date="2023-07" db="EMBL/GenBank/DDBJ databases">
        <title>Sequencing the genomes of 1000 actinobacteria strains.</title>
        <authorList>
            <person name="Klenk H.-P."/>
        </authorList>
    </citation>
    <scope>NUCLEOTIDE SEQUENCE [LARGE SCALE GENOMIC DNA]</scope>
    <source>
        <strain evidence="2 3">GD13</strain>
    </source>
</reference>
<evidence type="ECO:0000256" key="1">
    <source>
        <dbReference type="SAM" id="Coils"/>
    </source>
</evidence>
<dbReference type="GO" id="GO:0004519">
    <property type="term" value="F:endonuclease activity"/>
    <property type="evidence" value="ECO:0007669"/>
    <property type="project" value="UniProtKB-KW"/>
</dbReference>
<comment type="caution">
    <text evidence="2">The sequence shown here is derived from an EMBL/GenBank/DDBJ whole genome shotgun (WGS) entry which is preliminary data.</text>
</comment>